<keyword evidence="2" id="KW-0378">Hydrolase</keyword>
<feature type="domain" description="Mannosyl-glycoprotein endo-beta-N-acetylglucosamidase-like" evidence="4">
    <location>
        <begin position="322"/>
        <end position="458"/>
    </location>
</feature>
<dbReference type="RefSeq" id="WP_234983125.1">
    <property type="nucleotide sequence ID" value="NZ_FTOC01000003.1"/>
</dbReference>
<reference evidence="6" key="1">
    <citation type="submission" date="2017-01" db="EMBL/GenBank/DDBJ databases">
        <authorList>
            <person name="Varghese N."/>
            <person name="Submissions S."/>
        </authorList>
    </citation>
    <scope>NUCLEOTIDE SEQUENCE [LARGE SCALE GENOMIC DNA]</scope>
    <source>
        <strain evidence="6">DSM 23127</strain>
    </source>
</reference>
<dbReference type="Gene3D" id="2.60.40.1220">
    <property type="match status" value="1"/>
</dbReference>
<dbReference type="GO" id="GO:0004040">
    <property type="term" value="F:amidase activity"/>
    <property type="evidence" value="ECO:0007669"/>
    <property type="project" value="InterPro"/>
</dbReference>
<protein>
    <submittedName>
        <fullName evidence="5">Beta-N-acetylglucosaminidase</fullName>
    </submittedName>
</protein>
<evidence type="ECO:0000256" key="2">
    <source>
        <dbReference type="ARBA" id="ARBA00022801"/>
    </source>
</evidence>
<dbReference type="AlphaFoldDB" id="A0A1N7J0L0"/>
<accession>A0A1N7J0L0</accession>
<evidence type="ECO:0000259" key="4">
    <source>
        <dbReference type="SMART" id="SM00047"/>
    </source>
</evidence>
<dbReference type="Proteomes" id="UP000187608">
    <property type="component" value="Unassembled WGS sequence"/>
</dbReference>
<dbReference type="SMART" id="SM00047">
    <property type="entry name" value="LYZ2"/>
    <property type="match status" value="1"/>
</dbReference>
<name>A0A1N7J0L0_9BACI</name>
<dbReference type="EMBL" id="FTOC01000003">
    <property type="protein sequence ID" value="SIS42922.1"/>
    <property type="molecule type" value="Genomic_DNA"/>
</dbReference>
<dbReference type="PANTHER" id="PTHR33308">
    <property type="entry name" value="PEPTIDOGLYCAN HYDROLASE FLGJ"/>
    <property type="match status" value="1"/>
</dbReference>
<proteinExistence type="predicted"/>
<dbReference type="PANTHER" id="PTHR33308:SF9">
    <property type="entry name" value="PEPTIDOGLYCAN HYDROLASE FLGJ"/>
    <property type="match status" value="1"/>
</dbReference>
<organism evidence="5 6">
    <name type="scientific">Salimicrobium flavidum</name>
    <dbReference type="NCBI Taxonomy" id="570947"/>
    <lineage>
        <taxon>Bacteria</taxon>
        <taxon>Bacillati</taxon>
        <taxon>Bacillota</taxon>
        <taxon>Bacilli</taxon>
        <taxon>Bacillales</taxon>
        <taxon>Bacillaceae</taxon>
        <taxon>Salimicrobium</taxon>
    </lineage>
</organism>
<feature type="signal peptide" evidence="3">
    <location>
        <begin position="1"/>
        <end position="22"/>
    </location>
</feature>
<evidence type="ECO:0000256" key="3">
    <source>
        <dbReference type="SAM" id="SignalP"/>
    </source>
</evidence>
<dbReference type="STRING" id="570947.SAMN05421687_103131"/>
<gene>
    <name evidence="5" type="ORF">SAMN05421687_103131</name>
</gene>
<evidence type="ECO:0000256" key="1">
    <source>
        <dbReference type="ARBA" id="ARBA00022729"/>
    </source>
</evidence>
<evidence type="ECO:0000313" key="6">
    <source>
        <dbReference type="Proteomes" id="UP000187608"/>
    </source>
</evidence>
<feature type="chain" id="PRO_5009942888" evidence="3">
    <location>
        <begin position="23"/>
        <end position="486"/>
    </location>
</feature>
<dbReference type="InterPro" id="IPR002901">
    <property type="entry name" value="MGlyc_endo_b_GlcNAc-like_dom"/>
</dbReference>
<evidence type="ECO:0000313" key="5">
    <source>
        <dbReference type="EMBL" id="SIS42922.1"/>
    </source>
</evidence>
<dbReference type="Pfam" id="PF01832">
    <property type="entry name" value="Glucosaminidase"/>
    <property type="match status" value="1"/>
</dbReference>
<keyword evidence="6" id="KW-1185">Reference proteome</keyword>
<dbReference type="Gene3D" id="1.10.530.10">
    <property type="match status" value="1"/>
</dbReference>
<dbReference type="InterPro" id="IPR014755">
    <property type="entry name" value="Cu-Rt/internalin_Ig-like"/>
</dbReference>
<keyword evidence="1 3" id="KW-0732">Signal</keyword>
<dbReference type="InterPro" id="IPR032812">
    <property type="entry name" value="SbsA_Ig"/>
</dbReference>
<dbReference type="Pfam" id="PF13205">
    <property type="entry name" value="Big_5"/>
    <property type="match status" value="1"/>
</dbReference>
<sequence>MRWFGFFLFAALFLGFATCAQAETKEWGEKINVAPDKTWKIEFNTELERSSVNDFAVMVEDENEIGYPVTVTLMDDDKTVKVEPETDYLVDTKYTLHIVEDRIKAKHGKNTIQNKVEMPFYVSKEFQLVTLDSLEDWDFGTSYDSLSEGVANAGEGQVIIKNGNIFWAPEGSQLVTNAFTIFYTDASLGTSSTYVNGQVELNYVRSRSNAIEAELAGKRVFVKPEDVTFIPEDFQKIESDSRPGASYYRNVNGTLQHTIYRALSNSYVTYSYGKAPDSLGEGEIVTSWDGTTFNGEEATFFNNLDLRRQGHYNGEMLDEYIASQHPDSPLIGHGDAFVTVAEEQGVNALYLMAHAIHESAWGKSAIARDKNNLFGIDAVDGNAYDGAMVFESFEGSIRYLAEKKLTTEYLVEKGEHFNGYTLGNKSTGMNVKYASDPYWGQKIAGHMYRADQYLGGHDQKLLEDENYEVTERFGEDEENSEEKPEE</sequence>
<dbReference type="InterPro" id="IPR051056">
    <property type="entry name" value="Glycosyl_Hydrolase_73"/>
</dbReference>